<dbReference type="Proteomes" id="UP000694523">
    <property type="component" value="Unplaced"/>
</dbReference>
<reference evidence="9" key="2">
    <citation type="submission" date="2025-09" db="UniProtKB">
        <authorList>
            <consortium name="Ensembl"/>
        </authorList>
    </citation>
    <scope>IDENTIFICATION</scope>
</reference>
<dbReference type="InterPro" id="IPR000742">
    <property type="entry name" value="EGF"/>
</dbReference>
<comment type="caution">
    <text evidence="6">Lacks conserved residue(s) required for the propagation of feature annotation.</text>
</comment>
<dbReference type="PROSITE" id="PS01186">
    <property type="entry name" value="EGF_2"/>
    <property type="match status" value="2"/>
</dbReference>
<organism evidence="9 10">
    <name type="scientific">Neogobius melanostomus</name>
    <name type="common">round goby</name>
    <dbReference type="NCBI Taxonomy" id="47308"/>
    <lineage>
        <taxon>Eukaryota</taxon>
        <taxon>Metazoa</taxon>
        <taxon>Chordata</taxon>
        <taxon>Craniata</taxon>
        <taxon>Vertebrata</taxon>
        <taxon>Euteleostomi</taxon>
        <taxon>Actinopterygii</taxon>
        <taxon>Neopterygii</taxon>
        <taxon>Teleostei</taxon>
        <taxon>Neoteleostei</taxon>
        <taxon>Acanthomorphata</taxon>
        <taxon>Gobiaria</taxon>
        <taxon>Gobiiformes</taxon>
        <taxon>Gobioidei</taxon>
        <taxon>Gobiidae</taxon>
        <taxon>Benthophilinae</taxon>
        <taxon>Neogobiini</taxon>
        <taxon>Neogobius</taxon>
    </lineage>
</organism>
<reference evidence="9" key="1">
    <citation type="submission" date="2025-08" db="UniProtKB">
        <authorList>
            <consortium name="Ensembl"/>
        </authorList>
    </citation>
    <scope>IDENTIFICATION</scope>
</reference>
<protein>
    <recommendedName>
        <fullName evidence="11">Crumbs cell polarity complex component 1</fullName>
    </recommendedName>
</protein>
<dbReference type="PANTHER" id="PTHR12916">
    <property type="entry name" value="CYTOCHROME C OXIDASE POLYPEPTIDE VIC-2"/>
    <property type="match status" value="1"/>
</dbReference>
<dbReference type="AlphaFoldDB" id="A0A8C6SDU1"/>
<dbReference type="CDD" id="cd00110">
    <property type="entry name" value="LamG"/>
    <property type="match status" value="2"/>
</dbReference>
<evidence type="ECO:0000313" key="10">
    <source>
        <dbReference type="Proteomes" id="UP000694523"/>
    </source>
</evidence>
<dbReference type="PROSITE" id="PS50025">
    <property type="entry name" value="LAM_G_DOMAIN"/>
    <property type="match status" value="2"/>
</dbReference>
<feature type="domain" description="EGF-like" evidence="8">
    <location>
        <begin position="552"/>
        <end position="587"/>
    </location>
</feature>
<feature type="disulfide bond" evidence="6">
    <location>
        <begin position="577"/>
        <end position="586"/>
    </location>
</feature>
<evidence type="ECO:0000313" key="9">
    <source>
        <dbReference type="Ensembl" id="ENSNMLP00000003921.1"/>
    </source>
</evidence>
<keyword evidence="5" id="KW-0325">Glycoprotein</keyword>
<dbReference type="FunFam" id="2.60.120.200:FF:000055">
    <property type="entry name" value="Crumbs cell polarity complex component 1"/>
    <property type="match status" value="1"/>
</dbReference>
<dbReference type="GO" id="GO:0005112">
    <property type="term" value="F:Notch binding"/>
    <property type="evidence" value="ECO:0007669"/>
    <property type="project" value="TreeGrafter"/>
</dbReference>
<sequence>ENAVAMNPTAFLGCFRDIFVDSQMVLPASTTDYIQTNVTLGCSNKDICVESPCQNRGRCVSQGWRSYTCECHRPYEGPHCEKEYVTARFGNKDQESYAVFSLDDDPGNTLIVSMFVRTRQSSGLLLILANSTSQYLRLWLQDGIVNVQVNNFETLVGRSVISDGHFHLLTVTLEGTTAILLQSAQNQGSANIRHIQANSGDSVYVGGLTDPRASASFGGYFKGCVQDLRINNKRLQFYPVEAMVKSNNLQQLINVEQGCSSDNACAVSVNPCLNGGVCYSMWDDFICNCPPNTAGRRCEKVKWCEMSPCPTSAVCQLHSQGFDCEYQTKIPLHYRSHGKIKHSFNRFSISFRTRQTAATLLHAQKDFDFFTMSLIDSQLTLQLQVGFDQNVSVVHTVGPVSDGLWHTVDLKIENSSTMQTPLWILALDRNKMLIDGSRMHPQALDFLREETDIFLGGLNKSGGMKLSGCLGPAEIGGLVLPFHKDTELNFPRPQPEQFVRVDGNTVNLQYGCWGASVCDPNPCQNGGVCEDVFDLHQCTCLSEWTGLLCQESTDRCLSSPCVFGNCSSMSGEYKCDCELGYEGHQCESEVNVCENSNCSNGATCLQGLKNYACLCPQNLTGQYCKLPQLPVAACIGGRWNYSCYNGGNCSKDDNSCHCLPGFIGEW</sequence>
<feature type="domain" description="Laminin G" evidence="7">
    <location>
        <begin position="319"/>
        <end position="512"/>
    </location>
</feature>
<dbReference type="Pfam" id="PF02210">
    <property type="entry name" value="Laminin_G_2"/>
    <property type="match status" value="2"/>
</dbReference>
<feature type="domain" description="EGF-like" evidence="8">
    <location>
        <begin position="514"/>
        <end position="550"/>
    </location>
</feature>
<dbReference type="SMART" id="SM00181">
    <property type="entry name" value="EGF"/>
    <property type="match status" value="5"/>
</dbReference>
<dbReference type="SUPFAM" id="SSF57196">
    <property type="entry name" value="EGF/Laminin"/>
    <property type="match status" value="3"/>
</dbReference>
<evidence type="ECO:0008006" key="11">
    <source>
        <dbReference type="Google" id="ProtNLM"/>
    </source>
</evidence>
<evidence type="ECO:0000259" key="8">
    <source>
        <dbReference type="PROSITE" id="PS50026"/>
    </source>
</evidence>
<evidence type="ECO:0000256" key="4">
    <source>
        <dbReference type="ARBA" id="ARBA00023157"/>
    </source>
</evidence>
<dbReference type="GO" id="GO:0007219">
    <property type="term" value="P:Notch signaling pathway"/>
    <property type="evidence" value="ECO:0007669"/>
    <property type="project" value="TreeGrafter"/>
</dbReference>
<keyword evidence="3" id="KW-0677">Repeat</keyword>
<evidence type="ECO:0000259" key="7">
    <source>
        <dbReference type="PROSITE" id="PS50025"/>
    </source>
</evidence>
<dbReference type="Gene3D" id="2.10.25.10">
    <property type="entry name" value="Laminin"/>
    <property type="match status" value="5"/>
</dbReference>
<feature type="domain" description="EGF-like" evidence="8">
    <location>
        <begin position="261"/>
        <end position="299"/>
    </location>
</feature>
<feature type="disulfide bond" evidence="6">
    <location>
        <begin position="556"/>
        <end position="566"/>
    </location>
</feature>
<dbReference type="GO" id="GO:0005509">
    <property type="term" value="F:calcium ion binding"/>
    <property type="evidence" value="ECO:0007669"/>
    <property type="project" value="InterPro"/>
</dbReference>
<evidence type="ECO:0000256" key="1">
    <source>
        <dbReference type="ARBA" id="ARBA00022536"/>
    </source>
</evidence>
<dbReference type="PROSITE" id="PS00022">
    <property type="entry name" value="EGF_1"/>
    <property type="match status" value="5"/>
</dbReference>
<feature type="domain" description="EGF-like" evidence="8">
    <location>
        <begin position="44"/>
        <end position="81"/>
    </location>
</feature>
<dbReference type="Pfam" id="PF00008">
    <property type="entry name" value="EGF"/>
    <property type="match status" value="4"/>
</dbReference>
<dbReference type="SMART" id="SM00179">
    <property type="entry name" value="EGF_CA"/>
    <property type="match status" value="5"/>
</dbReference>
<keyword evidence="4 6" id="KW-1015">Disulfide bond</keyword>
<feature type="disulfide bond" evidence="6">
    <location>
        <begin position="289"/>
        <end position="298"/>
    </location>
</feature>
<dbReference type="PROSITE" id="PS50026">
    <property type="entry name" value="EGF_3"/>
    <property type="match status" value="5"/>
</dbReference>
<dbReference type="SUPFAM" id="SSF49899">
    <property type="entry name" value="Concanavalin A-like lectins/glucanases"/>
    <property type="match status" value="2"/>
</dbReference>
<dbReference type="Gene3D" id="2.60.120.200">
    <property type="match status" value="2"/>
</dbReference>
<keyword evidence="2" id="KW-0732">Signal</keyword>
<dbReference type="Ensembl" id="ENSNMLT00000004498.1">
    <property type="protein sequence ID" value="ENSNMLP00000003921.1"/>
    <property type="gene ID" value="ENSNMLG00000002893.1"/>
</dbReference>
<keyword evidence="10" id="KW-1185">Reference proteome</keyword>
<dbReference type="FunFam" id="2.10.25.10:FF:000282">
    <property type="entry name" value="Crumbs cell polarity complex component 2"/>
    <property type="match status" value="1"/>
</dbReference>
<dbReference type="InterPro" id="IPR001881">
    <property type="entry name" value="EGF-like_Ca-bd_dom"/>
</dbReference>
<keyword evidence="1 6" id="KW-0245">EGF-like domain</keyword>
<dbReference type="InterPro" id="IPR013320">
    <property type="entry name" value="ConA-like_dom_sf"/>
</dbReference>
<dbReference type="PANTHER" id="PTHR12916:SF4">
    <property type="entry name" value="UNINFLATABLE, ISOFORM C"/>
    <property type="match status" value="1"/>
</dbReference>
<accession>A0A8C6SDU1</accession>
<evidence type="ECO:0000256" key="6">
    <source>
        <dbReference type="PROSITE-ProRule" id="PRU00076"/>
    </source>
</evidence>
<proteinExistence type="predicted"/>
<feature type="disulfide bond" evidence="6">
    <location>
        <begin position="540"/>
        <end position="549"/>
    </location>
</feature>
<dbReference type="CDD" id="cd00054">
    <property type="entry name" value="EGF_CA"/>
    <property type="match status" value="3"/>
</dbReference>
<name>A0A8C6SDU1_9GOBI</name>
<feature type="disulfide bond" evidence="6">
    <location>
        <begin position="71"/>
        <end position="80"/>
    </location>
</feature>
<evidence type="ECO:0000256" key="2">
    <source>
        <dbReference type="ARBA" id="ARBA00022729"/>
    </source>
</evidence>
<dbReference type="SMART" id="SM00282">
    <property type="entry name" value="LamG"/>
    <property type="match status" value="2"/>
</dbReference>
<dbReference type="Pfam" id="PF12661">
    <property type="entry name" value="hEGF"/>
    <property type="match status" value="1"/>
</dbReference>
<feature type="domain" description="EGF-like" evidence="8">
    <location>
        <begin position="589"/>
        <end position="625"/>
    </location>
</feature>
<dbReference type="InterPro" id="IPR001791">
    <property type="entry name" value="Laminin_G"/>
</dbReference>
<feature type="disulfide bond" evidence="6">
    <location>
        <begin position="615"/>
        <end position="624"/>
    </location>
</feature>
<evidence type="ECO:0000256" key="5">
    <source>
        <dbReference type="ARBA" id="ARBA00023180"/>
    </source>
</evidence>
<evidence type="ECO:0000256" key="3">
    <source>
        <dbReference type="ARBA" id="ARBA00022737"/>
    </source>
</evidence>
<dbReference type="FunFam" id="2.10.25.10:FF:000006">
    <property type="entry name" value="Versican core protein-like isoform 1"/>
    <property type="match status" value="1"/>
</dbReference>
<feature type="domain" description="Laminin G" evidence="7">
    <location>
        <begin position="87"/>
        <end position="259"/>
    </location>
</feature>
<dbReference type="InterPro" id="IPR013032">
    <property type="entry name" value="EGF-like_CS"/>
</dbReference>